<dbReference type="Gene3D" id="3.40.50.720">
    <property type="entry name" value="NAD(P)-binding Rossmann-like Domain"/>
    <property type="match status" value="2"/>
</dbReference>
<dbReference type="EMBL" id="DYUK01000021">
    <property type="protein sequence ID" value="HJG78992.1"/>
    <property type="molecule type" value="Genomic_DNA"/>
</dbReference>
<evidence type="ECO:0000259" key="2">
    <source>
        <dbReference type="SMART" id="SM00822"/>
    </source>
</evidence>
<dbReference type="PRINTS" id="PR00080">
    <property type="entry name" value="SDRFAMILY"/>
</dbReference>
<dbReference type="Pfam" id="PF13561">
    <property type="entry name" value="adh_short_C2"/>
    <property type="match status" value="1"/>
</dbReference>
<accession>A0A921MC58</accession>
<feature type="domain" description="Ketoreductase" evidence="2">
    <location>
        <begin position="213"/>
        <end position="391"/>
    </location>
</feature>
<comment type="caution">
    <text evidence="3">The sequence shown here is derived from an EMBL/GenBank/DDBJ whole genome shotgun (WGS) entry which is preliminary data.</text>
</comment>
<dbReference type="FunFam" id="3.40.50.720:FF:000338">
    <property type="entry name" value="3-oxoacyl-ACP reductase FabG"/>
    <property type="match status" value="1"/>
</dbReference>
<sequence length="449" mass="45875">MTDTYTRIANGPLRAAVKALGLPNPVPLRRRPDGDHLSEPVLVLGPGAGADSYAQLLLDNGFEVRRTPTSEKLSAILAFVDEAQGPTDLSRTALEIGGALRGLVRCARVVVFSRDGHINPERPEAMDPALNAVRNGALGLMRSLAHEMRSGSTANGIVVSDGVPLDAPAAVSALWFLLSSKSAYVSGQPLHVTTADGAPVTAEAFAGKHLTGRVAVVTGAARGIGAAIAQTLAADGARIVGVDVPQAGDALASTMNRVGGTAVQLDITAQDAGRSIARAVGAPIDILVHNAGITRDKMLANMDAARWDSVIAVNIDSQLRMNAQLTEAGAWGEAPRVVSLASTSGIAGNRGQTNYAASKAGVIGMVAASAAQLRTQGGTINAVAPGFIETEMTAKMPALTRELARRVSSLQQGGQPVDVAEAIAFLASDGAGGISGDTLRVCGQNMVGA</sequence>
<dbReference type="GO" id="GO:0004316">
    <property type="term" value="F:3-oxoacyl-[acyl-carrier-protein] reductase (NADPH) activity"/>
    <property type="evidence" value="ECO:0007669"/>
    <property type="project" value="UniProtKB-EC"/>
</dbReference>
<dbReference type="PANTHER" id="PTHR42760:SF78">
    <property type="entry name" value="3-OXOACYL-[ACYL-CARRIER-PROTEIN] REDUCTASE [NADH]"/>
    <property type="match status" value="1"/>
</dbReference>
<gene>
    <name evidence="3" type="ORF">K8V08_01110</name>
</gene>
<evidence type="ECO:0000313" key="4">
    <source>
        <dbReference type="Proteomes" id="UP000784435"/>
    </source>
</evidence>
<dbReference type="PRINTS" id="PR00081">
    <property type="entry name" value="GDHRDH"/>
</dbReference>
<dbReference type="InterPro" id="IPR057326">
    <property type="entry name" value="KR_dom"/>
</dbReference>
<dbReference type="PANTHER" id="PTHR42760">
    <property type="entry name" value="SHORT-CHAIN DEHYDROGENASES/REDUCTASES FAMILY MEMBER"/>
    <property type="match status" value="1"/>
</dbReference>
<comment type="similarity">
    <text evidence="1">Belongs to the short-chain dehydrogenases/reductases (SDR) family.</text>
</comment>
<name>A0A921MC58_9MICO</name>
<evidence type="ECO:0000256" key="1">
    <source>
        <dbReference type="ARBA" id="ARBA00006484"/>
    </source>
</evidence>
<organism evidence="3 4">
    <name type="scientific">Brevibacterium senegalense</name>
    <dbReference type="NCBI Taxonomy" id="1033736"/>
    <lineage>
        <taxon>Bacteria</taxon>
        <taxon>Bacillati</taxon>
        <taxon>Actinomycetota</taxon>
        <taxon>Actinomycetes</taxon>
        <taxon>Micrococcales</taxon>
        <taxon>Brevibacteriaceae</taxon>
        <taxon>Brevibacterium</taxon>
    </lineage>
</organism>
<reference evidence="3" key="1">
    <citation type="journal article" date="2021" name="PeerJ">
        <title>Extensive microbial diversity within the chicken gut microbiome revealed by metagenomics and culture.</title>
        <authorList>
            <person name="Gilroy R."/>
            <person name="Ravi A."/>
            <person name="Getino M."/>
            <person name="Pursley I."/>
            <person name="Horton D.L."/>
            <person name="Alikhan N.F."/>
            <person name="Baker D."/>
            <person name="Gharbi K."/>
            <person name="Hall N."/>
            <person name="Watson M."/>
            <person name="Adriaenssens E.M."/>
            <person name="Foster-Nyarko E."/>
            <person name="Jarju S."/>
            <person name="Secka A."/>
            <person name="Antonio M."/>
            <person name="Oren A."/>
            <person name="Chaudhuri R.R."/>
            <person name="La Ragione R."/>
            <person name="Hildebrand F."/>
            <person name="Pallen M.J."/>
        </authorList>
    </citation>
    <scope>NUCLEOTIDE SEQUENCE</scope>
    <source>
        <strain evidence="3">ChiGjej5B5-7349</strain>
    </source>
</reference>
<dbReference type="AlphaFoldDB" id="A0A921MC58"/>
<dbReference type="EC" id="1.1.1.100" evidence="3"/>
<dbReference type="InterPro" id="IPR002347">
    <property type="entry name" value="SDR_fam"/>
</dbReference>
<proteinExistence type="inferred from homology"/>
<dbReference type="InterPro" id="IPR036291">
    <property type="entry name" value="NAD(P)-bd_dom_sf"/>
</dbReference>
<dbReference type="SUPFAM" id="SSF51735">
    <property type="entry name" value="NAD(P)-binding Rossmann-fold domains"/>
    <property type="match status" value="1"/>
</dbReference>
<keyword evidence="3" id="KW-0560">Oxidoreductase</keyword>
<dbReference type="NCBIfam" id="NF006110">
    <property type="entry name" value="PRK08261.1"/>
    <property type="match status" value="1"/>
</dbReference>
<dbReference type="Proteomes" id="UP000784435">
    <property type="component" value="Unassembled WGS sequence"/>
</dbReference>
<dbReference type="SMART" id="SM00822">
    <property type="entry name" value="PKS_KR"/>
    <property type="match status" value="1"/>
</dbReference>
<reference evidence="3" key="2">
    <citation type="submission" date="2021-09" db="EMBL/GenBank/DDBJ databases">
        <authorList>
            <person name="Gilroy R."/>
        </authorList>
    </citation>
    <scope>NUCLEOTIDE SEQUENCE</scope>
    <source>
        <strain evidence="3">ChiGjej5B5-7349</strain>
    </source>
</reference>
<evidence type="ECO:0000313" key="3">
    <source>
        <dbReference type="EMBL" id="HJG78992.1"/>
    </source>
</evidence>
<protein>
    <submittedName>
        <fullName evidence="3">3-oxoacyl-ACP reductase</fullName>
        <ecNumber evidence="3">1.1.1.100</ecNumber>
    </submittedName>
</protein>